<protein>
    <submittedName>
        <fullName evidence="2">Uncharacterized protein</fullName>
    </submittedName>
</protein>
<proteinExistence type="predicted"/>
<gene>
    <name evidence="2" type="ORF">PVAG01_05933</name>
</gene>
<accession>A0ABR4PF96</accession>
<dbReference type="InterPro" id="IPR011042">
    <property type="entry name" value="6-blade_b-propeller_TolB-like"/>
</dbReference>
<reference evidence="2 3" key="1">
    <citation type="submission" date="2024-06" db="EMBL/GenBank/DDBJ databases">
        <title>Complete genome of Phlyctema vagabunda strain 19-DSS-EL-015.</title>
        <authorList>
            <person name="Fiorenzani C."/>
        </authorList>
    </citation>
    <scope>NUCLEOTIDE SEQUENCE [LARGE SCALE GENOMIC DNA]</scope>
    <source>
        <strain evidence="2 3">19-DSS-EL-015</strain>
    </source>
</reference>
<name>A0ABR4PF96_9HELO</name>
<dbReference type="Proteomes" id="UP001629113">
    <property type="component" value="Unassembled WGS sequence"/>
</dbReference>
<evidence type="ECO:0000313" key="2">
    <source>
        <dbReference type="EMBL" id="KAL3421777.1"/>
    </source>
</evidence>
<dbReference type="EMBL" id="JBFCZG010000005">
    <property type="protein sequence ID" value="KAL3421777.1"/>
    <property type="molecule type" value="Genomic_DNA"/>
</dbReference>
<keyword evidence="1" id="KW-0732">Signal</keyword>
<dbReference type="Gene3D" id="2.120.10.30">
    <property type="entry name" value="TolB, C-terminal domain"/>
    <property type="match status" value="1"/>
</dbReference>
<feature type="signal peptide" evidence="1">
    <location>
        <begin position="1"/>
        <end position="22"/>
    </location>
</feature>
<dbReference type="InterPro" id="IPR052998">
    <property type="entry name" value="Hetero-Diels-Alderase-like"/>
</dbReference>
<keyword evidence="3" id="KW-1185">Reference proteome</keyword>
<feature type="chain" id="PRO_5046817639" evidence="1">
    <location>
        <begin position="23"/>
        <end position="354"/>
    </location>
</feature>
<comment type="caution">
    <text evidence="2">The sequence shown here is derived from an EMBL/GenBank/DDBJ whole genome shotgun (WGS) entry which is preliminary data.</text>
</comment>
<evidence type="ECO:0000313" key="3">
    <source>
        <dbReference type="Proteomes" id="UP001629113"/>
    </source>
</evidence>
<organism evidence="2 3">
    <name type="scientific">Phlyctema vagabunda</name>
    <dbReference type="NCBI Taxonomy" id="108571"/>
    <lineage>
        <taxon>Eukaryota</taxon>
        <taxon>Fungi</taxon>
        <taxon>Dikarya</taxon>
        <taxon>Ascomycota</taxon>
        <taxon>Pezizomycotina</taxon>
        <taxon>Leotiomycetes</taxon>
        <taxon>Helotiales</taxon>
        <taxon>Dermateaceae</taxon>
        <taxon>Phlyctema</taxon>
    </lineage>
</organism>
<sequence length="354" mass="37847">MYFKARFRDILIWTSFVSSLLAAPHNPRAIAQTTTRSPDYNIETMHEFPNPTWLENIAVRSNGQILVTQLASTPTTPFVWLVDPTKSWDPILVADIPDAAGVLGIAELEDDVFYVVAGRGTLVEIVPGSNAIWRVDLRTLLISSNGTVTQPAEITRVAVFPESVLFNGLCRLSKDDKSTLLIADSIAGSVIRVDVRDGSNETVIKDASMTTPTGRTGINGIHTFGTYLYFTNTGLSTFSRVPISLSTGKATGDITTIVNNTLGDDFIISRDGSRAWIAQSVANTVTEVDIHGRAGKVIAGSLGDVEFATATAVAFGRGESDKNSLYVTTAGGLGSPVNGSIVTGGRIVKIDLLR</sequence>
<dbReference type="PANTHER" id="PTHR42060:SF1">
    <property type="entry name" value="NHL REPEAT-CONTAINING PROTEIN"/>
    <property type="match status" value="1"/>
</dbReference>
<dbReference type="SUPFAM" id="SSF63829">
    <property type="entry name" value="Calcium-dependent phosphotriesterase"/>
    <property type="match status" value="1"/>
</dbReference>
<evidence type="ECO:0000256" key="1">
    <source>
        <dbReference type="SAM" id="SignalP"/>
    </source>
</evidence>
<dbReference type="PANTHER" id="PTHR42060">
    <property type="entry name" value="NHL REPEAT-CONTAINING PROTEIN-RELATED"/>
    <property type="match status" value="1"/>
</dbReference>